<dbReference type="EMBL" id="JANBUH010000549">
    <property type="protein sequence ID" value="KAJ2750497.1"/>
    <property type="molecule type" value="Genomic_DNA"/>
</dbReference>
<dbReference type="AlphaFoldDB" id="A0A9W8GXE3"/>
<evidence type="ECO:0000313" key="2">
    <source>
        <dbReference type="Proteomes" id="UP001140011"/>
    </source>
</evidence>
<keyword evidence="2" id="KW-1185">Reference proteome</keyword>
<comment type="caution">
    <text evidence="1">The sequence shown here is derived from an EMBL/GenBank/DDBJ whole genome shotgun (WGS) entry which is preliminary data.</text>
</comment>
<proteinExistence type="predicted"/>
<dbReference type="Proteomes" id="UP001140011">
    <property type="component" value="Unassembled WGS sequence"/>
</dbReference>
<reference evidence="1" key="1">
    <citation type="submission" date="2022-07" db="EMBL/GenBank/DDBJ databases">
        <title>Phylogenomic reconstructions and comparative analyses of Kickxellomycotina fungi.</title>
        <authorList>
            <person name="Reynolds N.K."/>
            <person name="Stajich J.E."/>
            <person name="Barry K."/>
            <person name="Grigoriev I.V."/>
            <person name="Crous P."/>
            <person name="Smith M.E."/>
        </authorList>
    </citation>
    <scope>NUCLEOTIDE SEQUENCE</scope>
    <source>
        <strain evidence="1">BCRC 34297</strain>
    </source>
</reference>
<accession>A0A9W8GXE3</accession>
<organism evidence="1 2">
    <name type="scientific">Coemansia pectinata</name>
    <dbReference type="NCBI Taxonomy" id="1052879"/>
    <lineage>
        <taxon>Eukaryota</taxon>
        <taxon>Fungi</taxon>
        <taxon>Fungi incertae sedis</taxon>
        <taxon>Zoopagomycota</taxon>
        <taxon>Kickxellomycotina</taxon>
        <taxon>Kickxellomycetes</taxon>
        <taxon>Kickxellales</taxon>
        <taxon>Kickxellaceae</taxon>
        <taxon>Coemansia</taxon>
    </lineage>
</organism>
<gene>
    <name evidence="1" type="ORF">GGI19_005075</name>
</gene>
<name>A0A9W8GXE3_9FUNG</name>
<evidence type="ECO:0000313" key="1">
    <source>
        <dbReference type="EMBL" id="KAJ2750497.1"/>
    </source>
</evidence>
<dbReference type="OrthoDB" id="5568196at2759"/>
<protein>
    <submittedName>
        <fullName evidence="1">Uncharacterized protein</fullName>
    </submittedName>
</protein>
<sequence length="258" mass="28704">MTIQPLFQAPPMLVAEKIVEYLEGRLRNAFDDAIDKHNETKKILHLLLSVDELAISSVYPLDDDTLFRGNGRTLRNLRLPFDAIARNTLGRFDVLEHSDITQVSSIHIVQTPDTYEPTSSEDFVGDQIHRMLETSPILKLYCGTSTGNMFNILCNAPSTAILQHLTLFDQFCSISDIISIVSALLSLVGLTTEIRGSTTRIGLIPESEHLGIQIAVVCPNLAHVDIPLELHKGFRGKVTWSSKNGPFKPYGNALRRLI</sequence>